<evidence type="ECO:0000313" key="8">
    <source>
        <dbReference type="EMBL" id="PIR82423.1"/>
    </source>
</evidence>
<dbReference type="PANTHER" id="PTHR46111">
    <property type="entry name" value="RIBOSOMAL RNA SMALL SUBUNIT METHYLTRANSFERASE I"/>
    <property type="match status" value="1"/>
</dbReference>
<dbReference type="EC" id="2.1.1.198" evidence="6"/>
<dbReference type="InterPro" id="IPR014777">
    <property type="entry name" value="4pyrrole_Mease_sub1"/>
</dbReference>
<dbReference type="AlphaFoldDB" id="A0A2H0U7N3"/>
<organism evidence="8 9">
    <name type="scientific">Candidatus Kaiserbacteria bacterium CG10_big_fil_rev_8_21_14_0_10_59_10</name>
    <dbReference type="NCBI Taxonomy" id="1974612"/>
    <lineage>
        <taxon>Bacteria</taxon>
        <taxon>Candidatus Kaiseribacteriota</taxon>
    </lineage>
</organism>
<feature type="domain" description="Tetrapyrrole methylase" evidence="7">
    <location>
        <begin position="5"/>
        <end position="213"/>
    </location>
</feature>
<dbReference type="Proteomes" id="UP000231379">
    <property type="component" value="Unassembled WGS sequence"/>
</dbReference>
<dbReference type="HAMAP" id="MF_01877">
    <property type="entry name" value="16SrRNA_methyltr_I"/>
    <property type="match status" value="1"/>
</dbReference>
<dbReference type="InterPro" id="IPR008189">
    <property type="entry name" value="rRNA_ssu_MeTfrase_I"/>
</dbReference>
<dbReference type="Gene3D" id="3.30.950.10">
    <property type="entry name" value="Methyltransferase, Cobalt-precorrin-4 Transmethylase, Domain 2"/>
    <property type="match status" value="1"/>
</dbReference>
<dbReference type="InterPro" id="IPR018063">
    <property type="entry name" value="SAM_MeTrfase_RsmI_CS"/>
</dbReference>
<evidence type="ECO:0000256" key="1">
    <source>
        <dbReference type="ARBA" id="ARBA00022490"/>
    </source>
</evidence>
<dbReference type="EMBL" id="PFBM01000015">
    <property type="protein sequence ID" value="PIR82423.1"/>
    <property type="molecule type" value="Genomic_DNA"/>
</dbReference>
<dbReference type="SUPFAM" id="SSF53790">
    <property type="entry name" value="Tetrapyrrole methylase"/>
    <property type="match status" value="1"/>
</dbReference>
<comment type="function">
    <text evidence="6">Catalyzes the 2'-O-methylation of the ribose of cytidine 1402 (C1402) in 16S rRNA.</text>
</comment>
<evidence type="ECO:0000259" key="7">
    <source>
        <dbReference type="Pfam" id="PF00590"/>
    </source>
</evidence>
<dbReference type="GO" id="GO:0005737">
    <property type="term" value="C:cytoplasm"/>
    <property type="evidence" value="ECO:0007669"/>
    <property type="project" value="UniProtKB-SubCell"/>
</dbReference>
<dbReference type="PANTHER" id="PTHR46111:SF1">
    <property type="entry name" value="RIBOSOMAL RNA SMALL SUBUNIT METHYLTRANSFERASE I"/>
    <property type="match status" value="1"/>
</dbReference>
<dbReference type="Pfam" id="PF00590">
    <property type="entry name" value="TP_methylase"/>
    <property type="match status" value="1"/>
</dbReference>
<evidence type="ECO:0000256" key="2">
    <source>
        <dbReference type="ARBA" id="ARBA00022552"/>
    </source>
</evidence>
<comment type="caution">
    <text evidence="8">The sequence shown here is derived from an EMBL/GenBank/DDBJ whole genome shotgun (WGS) entry which is preliminary data.</text>
</comment>
<reference evidence="9" key="1">
    <citation type="submission" date="2017-09" db="EMBL/GenBank/DDBJ databases">
        <title>Depth-based differentiation of microbial function through sediment-hosted aquifers and enrichment of novel symbionts in the deep terrestrial subsurface.</title>
        <authorList>
            <person name="Probst A.J."/>
            <person name="Ladd B."/>
            <person name="Jarett J.K."/>
            <person name="Geller-Mcgrath D.E."/>
            <person name="Sieber C.M.K."/>
            <person name="Emerson J.B."/>
            <person name="Anantharaman K."/>
            <person name="Thomas B.C."/>
            <person name="Malmstrom R."/>
            <person name="Stieglmeier M."/>
            <person name="Klingl A."/>
            <person name="Woyke T."/>
            <person name="Ryan C.M."/>
            <person name="Banfield J.F."/>
        </authorList>
    </citation>
    <scope>NUCLEOTIDE SEQUENCE [LARGE SCALE GENOMIC DNA]</scope>
</reference>
<dbReference type="InterPro" id="IPR035996">
    <property type="entry name" value="4pyrrol_Methylase_sf"/>
</dbReference>
<proteinExistence type="inferred from homology"/>
<dbReference type="Gene3D" id="3.40.1010.10">
    <property type="entry name" value="Cobalt-precorrin-4 Transmethylase, Domain 1"/>
    <property type="match status" value="1"/>
</dbReference>
<keyword evidence="5 6" id="KW-0949">S-adenosyl-L-methionine</keyword>
<dbReference type="PROSITE" id="PS01296">
    <property type="entry name" value="RSMI"/>
    <property type="match status" value="1"/>
</dbReference>
<evidence type="ECO:0000256" key="3">
    <source>
        <dbReference type="ARBA" id="ARBA00022603"/>
    </source>
</evidence>
<keyword evidence="2 6" id="KW-0698">rRNA processing</keyword>
<comment type="catalytic activity">
    <reaction evidence="6">
        <text>cytidine(1402) in 16S rRNA + S-adenosyl-L-methionine = 2'-O-methylcytidine(1402) in 16S rRNA + S-adenosyl-L-homocysteine + H(+)</text>
        <dbReference type="Rhea" id="RHEA:42924"/>
        <dbReference type="Rhea" id="RHEA-COMP:10285"/>
        <dbReference type="Rhea" id="RHEA-COMP:10286"/>
        <dbReference type="ChEBI" id="CHEBI:15378"/>
        <dbReference type="ChEBI" id="CHEBI:57856"/>
        <dbReference type="ChEBI" id="CHEBI:59789"/>
        <dbReference type="ChEBI" id="CHEBI:74495"/>
        <dbReference type="ChEBI" id="CHEBI:82748"/>
        <dbReference type="EC" id="2.1.1.198"/>
    </reaction>
</comment>
<dbReference type="InterPro" id="IPR000878">
    <property type="entry name" value="4pyrrol_Mease"/>
</dbReference>
<protein>
    <recommendedName>
        <fullName evidence="6">Ribosomal RNA small subunit methyltransferase I</fullName>
        <ecNumber evidence="6">2.1.1.198</ecNumber>
    </recommendedName>
    <alternativeName>
        <fullName evidence="6">16S rRNA 2'-O-ribose C1402 methyltransferase</fullName>
    </alternativeName>
    <alternativeName>
        <fullName evidence="6">rRNA (cytidine-2'-O-)-methyltransferase RsmI</fullName>
    </alternativeName>
</protein>
<dbReference type="GO" id="GO:0070677">
    <property type="term" value="F:rRNA (cytosine-2'-O-)-methyltransferase activity"/>
    <property type="evidence" value="ECO:0007669"/>
    <property type="project" value="UniProtKB-UniRule"/>
</dbReference>
<keyword evidence="4 6" id="KW-0808">Transferase</keyword>
<accession>A0A2H0U7N3</accession>
<comment type="similarity">
    <text evidence="6">Belongs to the methyltransferase superfamily. RsmI family.</text>
</comment>
<dbReference type="CDD" id="cd11648">
    <property type="entry name" value="RsmI"/>
    <property type="match status" value="1"/>
</dbReference>
<gene>
    <name evidence="6 8" type="primary">rsmI</name>
    <name evidence="8" type="ORF">COU20_02445</name>
</gene>
<comment type="subcellular location">
    <subcellularLocation>
        <location evidence="6">Cytoplasm</location>
    </subcellularLocation>
</comment>
<dbReference type="NCBIfam" id="TIGR00096">
    <property type="entry name" value="16S rRNA (cytidine(1402)-2'-O)-methyltransferase"/>
    <property type="match status" value="1"/>
</dbReference>
<evidence type="ECO:0000256" key="4">
    <source>
        <dbReference type="ARBA" id="ARBA00022679"/>
    </source>
</evidence>
<evidence type="ECO:0000313" key="9">
    <source>
        <dbReference type="Proteomes" id="UP000231379"/>
    </source>
</evidence>
<dbReference type="InterPro" id="IPR014776">
    <property type="entry name" value="4pyrrole_Mease_sub2"/>
</dbReference>
<evidence type="ECO:0000256" key="5">
    <source>
        <dbReference type="ARBA" id="ARBA00022691"/>
    </source>
</evidence>
<keyword evidence="3 6" id="KW-0489">Methyltransferase</keyword>
<dbReference type="PIRSF" id="PIRSF005917">
    <property type="entry name" value="MTase_YraL"/>
    <property type="match status" value="1"/>
</dbReference>
<keyword evidence="1 6" id="KW-0963">Cytoplasm</keyword>
<name>A0A2H0U7N3_9BACT</name>
<evidence type="ECO:0000256" key="6">
    <source>
        <dbReference type="HAMAP-Rule" id="MF_01877"/>
    </source>
</evidence>
<sequence length="236" mass="25113">MEAGKLSVVATPIGNLGDMTFRGLWTLKEADVIYAEDTRVITKLLSHYGLRTAVLRLDAATEAKKAAEVVARLERGEHVALVSDAGTPAISDPGARLVAHVRRALPEAKIEALPGPSAIPAALSIAGIPADSFLFLGFLPHKKGRQSALTRIAAMLEQDSPCGEVPVVLYESPHRILKLLQELENVAPEARVTLARELTKMHEEVLAGTPAELAASLKKGGKARGEFVVILEPSGI</sequence>